<feature type="transmembrane region" description="Helical" evidence="1">
    <location>
        <begin position="370"/>
        <end position="387"/>
    </location>
</feature>
<evidence type="ECO:0000313" key="3">
    <source>
        <dbReference type="Proteomes" id="UP001418222"/>
    </source>
</evidence>
<feature type="transmembrane region" description="Helical" evidence="1">
    <location>
        <begin position="331"/>
        <end position="349"/>
    </location>
</feature>
<feature type="transmembrane region" description="Helical" evidence="1">
    <location>
        <begin position="399"/>
        <end position="419"/>
    </location>
</feature>
<evidence type="ECO:0008006" key="4">
    <source>
        <dbReference type="Google" id="ProtNLM"/>
    </source>
</evidence>
<name>A0AAP0FSX5_9ASPA</name>
<proteinExistence type="predicted"/>
<feature type="transmembrane region" description="Helical" evidence="1">
    <location>
        <begin position="153"/>
        <end position="173"/>
    </location>
</feature>
<accession>A0AAP0FSX5</accession>
<dbReference type="Proteomes" id="UP001418222">
    <property type="component" value="Unassembled WGS sequence"/>
</dbReference>
<sequence length="438" mass="49168">MLSSKTHILSCNFPSFPSNPTSRNPRIVSPLLPKFPTHRAPITVPSKTLDPRTFLSIFSSTNFIRTRFRFPICKDSGDGSDTGPAVGEEVDMSGDNGGRGNNWTTSILLFGLWAGLVFYVFRLSPDQTPYRDWYFIQKLLYLKGDDGYQMNQILVALWNIMGLWPIIYGMLLLPAGRRSSRFYHLVSEESLLRIGMAGHGNRISALEEGQQGLRDMLEALKGELTQQISAGEERSHAAFLEASAALAEQVTRIERADRGKSVAADGNNDAPSAEGIQISRSKVPVWPFLLLSFFGGAYALIPYFVLWKPPPPVIGEDEIRKWPLNFLESRLTAWFVFAAGTCLVAYAGLANGDTWAEFYQYFRESKFIHAMSLDFLLLSSFAPFWVYNDMTARKRVDKGLWFLPLSLVPVLGPALYVVLRPQLADLPTRFFTDPVKKD</sequence>
<organism evidence="2 3">
    <name type="scientific">Platanthera zijinensis</name>
    <dbReference type="NCBI Taxonomy" id="2320716"/>
    <lineage>
        <taxon>Eukaryota</taxon>
        <taxon>Viridiplantae</taxon>
        <taxon>Streptophyta</taxon>
        <taxon>Embryophyta</taxon>
        <taxon>Tracheophyta</taxon>
        <taxon>Spermatophyta</taxon>
        <taxon>Magnoliopsida</taxon>
        <taxon>Liliopsida</taxon>
        <taxon>Asparagales</taxon>
        <taxon>Orchidaceae</taxon>
        <taxon>Orchidoideae</taxon>
        <taxon>Orchideae</taxon>
        <taxon>Orchidinae</taxon>
        <taxon>Platanthera</taxon>
    </lineage>
</organism>
<keyword evidence="1" id="KW-0812">Transmembrane</keyword>
<reference evidence="2 3" key="1">
    <citation type="journal article" date="2022" name="Nat. Plants">
        <title>Genomes of leafy and leafless Platanthera orchids illuminate the evolution of mycoheterotrophy.</title>
        <authorList>
            <person name="Li M.H."/>
            <person name="Liu K.W."/>
            <person name="Li Z."/>
            <person name="Lu H.C."/>
            <person name="Ye Q.L."/>
            <person name="Zhang D."/>
            <person name="Wang J.Y."/>
            <person name="Li Y.F."/>
            <person name="Zhong Z.M."/>
            <person name="Liu X."/>
            <person name="Yu X."/>
            <person name="Liu D.K."/>
            <person name="Tu X.D."/>
            <person name="Liu B."/>
            <person name="Hao Y."/>
            <person name="Liao X.Y."/>
            <person name="Jiang Y.T."/>
            <person name="Sun W.H."/>
            <person name="Chen J."/>
            <person name="Chen Y.Q."/>
            <person name="Ai Y."/>
            <person name="Zhai J.W."/>
            <person name="Wu S.S."/>
            <person name="Zhou Z."/>
            <person name="Hsiao Y.Y."/>
            <person name="Wu W.L."/>
            <person name="Chen Y.Y."/>
            <person name="Lin Y.F."/>
            <person name="Hsu J.L."/>
            <person name="Li C.Y."/>
            <person name="Wang Z.W."/>
            <person name="Zhao X."/>
            <person name="Zhong W.Y."/>
            <person name="Ma X.K."/>
            <person name="Ma L."/>
            <person name="Huang J."/>
            <person name="Chen G.Z."/>
            <person name="Huang M.Z."/>
            <person name="Huang L."/>
            <person name="Peng D.H."/>
            <person name="Luo Y.B."/>
            <person name="Zou S.Q."/>
            <person name="Chen S.P."/>
            <person name="Lan S."/>
            <person name="Tsai W.C."/>
            <person name="Van de Peer Y."/>
            <person name="Liu Z.J."/>
        </authorList>
    </citation>
    <scope>NUCLEOTIDE SEQUENCE [LARGE SCALE GENOMIC DNA]</scope>
    <source>
        <strain evidence="2">Lor287</strain>
    </source>
</reference>
<keyword evidence="3" id="KW-1185">Reference proteome</keyword>
<dbReference type="AlphaFoldDB" id="A0AAP0FSX5"/>
<dbReference type="PANTHER" id="PTHR36009:SF3">
    <property type="entry name" value="TRANSMEMBRANE PROTEIN"/>
    <property type="match status" value="1"/>
</dbReference>
<dbReference type="PANTHER" id="PTHR36009">
    <property type="match status" value="1"/>
</dbReference>
<dbReference type="EMBL" id="JBBWWQ010000021">
    <property type="protein sequence ID" value="KAK8913832.1"/>
    <property type="molecule type" value="Genomic_DNA"/>
</dbReference>
<protein>
    <recommendedName>
        <fullName evidence="4">DUF2834 domain-containing protein</fullName>
    </recommendedName>
</protein>
<evidence type="ECO:0000256" key="1">
    <source>
        <dbReference type="SAM" id="Phobius"/>
    </source>
</evidence>
<feature type="transmembrane region" description="Helical" evidence="1">
    <location>
        <begin position="285"/>
        <end position="305"/>
    </location>
</feature>
<evidence type="ECO:0000313" key="2">
    <source>
        <dbReference type="EMBL" id="KAK8913832.1"/>
    </source>
</evidence>
<comment type="caution">
    <text evidence="2">The sequence shown here is derived from an EMBL/GenBank/DDBJ whole genome shotgun (WGS) entry which is preliminary data.</text>
</comment>
<feature type="transmembrane region" description="Helical" evidence="1">
    <location>
        <begin position="102"/>
        <end position="121"/>
    </location>
</feature>
<keyword evidence="1" id="KW-1133">Transmembrane helix</keyword>
<keyword evidence="1" id="KW-0472">Membrane</keyword>
<gene>
    <name evidence="2" type="ORF">KSP39_PZI023948</name>
</gene>